<keyword evidence="3" id="KW-1185">Reference proteome</keyword>
<gene>
    <name evidence="2" type="ORF">FVE85_8774</name>
</gene>
<dbReference type="GO" id="GO:0015074">
    <property type="term" value="P:DNA integration"/>
    <property type="evidence" value="ECO:0007669"/>
    <property type="project" value="InterPro"/>
</dbReference>
<accession>A0A5J4YPG4</accession>
<dbReference type="AlphaFoldDB" id="A0A5J4YPG4"/>
<evidence type="ECO:0000313" key="2">
    <source>
        <dbReference type="EMBL" id="KAA8493329.1"/>
    </source>
</evidence>
<evidence type="ECO:0000259" key="1">
    <source>
        <dbReference type="PROSITE" id="PS50994"/>
    </source>
</evidence>
<name>A0A5J4YPG4_PORPP</name>
<dbReference type="GO" id="GO:0003676">
    <property type="term" value="F:nucleic acid binding"/>
    <property type="evidence" value="ECO:0007669"/>
    <property type="project" value="InterPro"/>
</dbReference>
<dbReference type="SUPFAM" id="SSF53098">
    <property type="entry name" value="Ribonuclease H-like"/>
    <property type="match status" value="1"/>
</dbReference>
<dbReference type="Gene3D" id="3.30.420.10">
    <property type="entry name" value="Ribonuclease H-like superfamily/Ribonuclease H"/>
    <property type="match status" value="1"/>
</dbReference>
<reference evidence="3" key="1">
    <citation type="journal article" date="2019" name="Nat. Commun.">
        <title>Expansion of phycobilisome linker gene families in mesophilic red algae.</title>
        <authorList>
            <person name="Lee J."/>
            <person name="Kim D."/>
            <person name="Bhattacharya D."/>
            <person name="Yoon H.S."/>
        </authorList>
    </citation>
    <scope>NUCLEOTIDE SEQUENCE [LARGE SCALE GENOMIC DNA]</scope>
    <source>
        <strain evidence="3">CCMP 1328</strain>
    </source>
</reference>
<dbReference type="InterPro" id="IPR012337">
    <property type="entry name" value="RNaseH-like_sf"/>
</dbReference>
<sequence>MRNFLRDSGVQVRHGRGVHIHAALRELLAPVQELERPLGRLTVAPASLPKAGSSSGASRFTEREDQTAARELIKMYLHVDKKYAGDIEEDLSVFVEDYNDNCDAQGASAEVRVRMLHVLFKGAARSYYRAHIKPVARSVTEVEQMMRAHFFTQDRKDHALERWNKLTLRGMQEESGEGAADAFKKLVTRARLLQKDLPTEYGSDTILCDRIRSAVKDEAWARLLTINPARSSHELEERINVAIASGYGQQEAHVSTYYNRRYEYRKRPMKCNPVKNGKRMQCHGCGSEWHMLNQCKNLKPERMTLILEVLENKFSRIGQSALHDREPVCDEQDETEGNIDVGFVVESVENVVAANSEDEIEDAEILLVARDAHMALACAGNSGKGRSFFGFCLDSGAPKSVVGCAQLEAYRRVTRHRPEKVGVSELNFRFGDMRAPGLGIHRVRVTFGDVMVEHNVHEVDVNVPMLLGLDFMRKHQVKVDHGTQKASAASSGKNVELLERDGHLYLPTVDVLFTEPEAHKLHRHFGHASNEKIIQLSRKAQPERAEQDFTRLRKMLEKIKSECTICEDSEQAPLRPAVAPSWPDEIRFNHEILVDVFFVDRGGVARKQPVLQIVCKDTKFTAATFLSGSTADAASEALIREWVCHYGLPHKARIDNGSEFMLMTFATTLMSMGVTMVGIGVECHWALGSGERQHAPLRLLYDRIRQDQVQLGEEMALSLAVKCMNDLMGPDGFVPSYLVFGCVPRILVGDDLMSSPAQSERILSMRKMRMHYEHLEKMKENGSIIRKARLTVLGNHDKERECIVRDAPVVHTMSVRMTTVIAMMHGWKLWTRDVVRAYCQNEKAFDRQVYLRPPKEYLAEEGHEVLLQLQLPLYGLCDGGNYWIKTYGDAIVEEVGAKKMLDPCLFHAQDGIVALLVDDTLCTGTEEFAEREARLERRFTMNVKKETPLTFAGMRIERDGDSIILHQRPYKLALENPATFEETRSLRGRLSWVSNVTRPDLAYYTAQLAQVTETSFDAKVVHALVAKVRKHVDLHPDTRICVPQLAKKCRLLVYSDASFANNEDGSTQLGLVGVLTDEKGKACALAWKSTKSRRVVRSVLAAEVSAMCEGLDLGLYLCTVLRDLGAQVALDLVTDSKSIFDTIVSKKFPTEKRLLIDLSVLRDAFEKSEVSRVCWCRSEQNLADGLTKSHKNEHMVSVMESGNIERPYEVHERSEPVRIAVDRTEKERV</sequence>
<feature type="domain" description="Integrase catalytic" evidence="1">
    <location>
        <begin position="579"/>
        <end position="752"/>
    </location>
</feature>
<proteinExistence type="predicted"/>
<evidence type="ECO:0000313" key="3">
    <source>
        <dbReference type="Proteomes" id="UP000324585"/>
    </source>
</evidence>
<organism evidence="2 3">
    <name type="scientific">Porphyridium purpureum</name>
    <name type="common">Red alga</name>
    <name type="synonym">Porphyridium cruentum</name>
    <dbReference type="NCBI Taxonomy" id="35688"/>
    <lineage>
        <taxon>Eukaryota</taxon>
        <taxon>Rhodophyta</taxon>
        <taxon>Bangiophyceae</taxon>
        <taxon>Porphyridiales</taxon>
        <taxon>Porphyridiaceae</taxon>
        <taxon>Porphyridium</taxon>
    </lineage>
</organism>
<dbReference type="EMBL" id="VRMN01000007">
    <property type="protein sequence ID" value="KAA8493329.1"/>
    <property type="molecule type" value="Genomic_DNA"/>
</dbReference>
<protein>
    <submittedName>
        <fullName evidence="2">Transposon Ty1-ER2 Gag-Pol polyprotein</fullName>
    </submittedName>
</protein>
<dbReference type="InterPro" id="IPR036397">
    <property type="entry name" value="RNaseH_sf"/>
</dbReference>
<dbReference type="Gene3D" id="2.40.70.10">
    <property type="entry name" value="Acid Proteases"/>
    <property type="match status" value="1"/>
</dbReference>
<dbReference type="InterPro" id="IPR001584">
    <property type="entry name" value="Integrase_cat-core"/>
</dbReference>
<dbReference type="InterPro" id="IPR021109">
    <property type="entry name" value="Peptidase_aspartic_dom_sf"/>
</dbReference>
<dbReference type="InterPro" id="IPR013103">
    <property type="entry name" value="RVT_2"/>
</dbReference>
<dbReference type="Proteomes" id="UP000324585">
    <property type="component" value="Unassembled WGS sequence"/>
</dbReference>
<dbReference type="OrthoDB" id="413361at2759"/>
<comment type="caution">
    <text evidence="2">The sequence shown here is derived from an EMBL/GenBank/DDBJ whole genome shotgun (WGS) entry which is preliminary data.</text>
</comment>
<dbReference type="Pfam" id="PF07727">
    <property type="entry name" value="RVT_2"/>
    <property type="match status" value="1"/>
</dbReference>
<dbReference type="PROSITE" id="PS50994">
    <property type="entry name" value="INTEGRASE"/>
    <property type="match status" value="1"/>
</dbReference>